<proteinExistence type="predicted"/>
<evidence type="ECO:0000256" key="2">
    <source>
        <dbReference type="SAM" id="SignalP"/>
    </source>
</evidence>
<feature type="compositionally biased region" description="Pro residues" evidence="1">
    <location>
        <begin position="256"/>
        <end position="268"/>
    </location>
</feature>
<organism evidence="3 4">
    <name type="scientific">Erpetoichthys calabaricus</name>
    <name type="common">Rope fish</name>
    <name type="synonym">Calamoichthys calabaricus</name>
    <dbReference type="NCBI Taxonomy" id="27687"/>
    <lineage>
        <taxon>Eukaryota</taxon>
        <taxon>Metazoa</taxon>
        <taxon>Chordata</taxon>
        <taxon>Craniata</taxon>
        <taxon>Vertebrata</taxon>
        <taxon>Euteleostomi</taxon>
        <taxon>Actinopterygii</taxon>
        <taxon>Polypteriformes</taxon>
        <taxon>Polypteridae</taxon>
        <taxon>Erpetoichthys</taxon>
    </lineage>
</organism>
<reference evidence="3" key="3">
    <citation type="submission" date="2025-09" db="UniProtKB">
        <authorList>
            <consortium name="Ensembl"/>
        </authorList>
    </citation>
    <scope>IDENTIFICATION</scope>
</reference>
<feature type="compositionally biased region" description="Polar residues" evidence="1">
    <location>
        <begin position="386"/>
        <end position="395"/>
    </location>
</feature>
<gene>
    <name evidence="3" type="primary">LOC114655842</name>
</gene>
<feature type="chain" id="PRO_5034320947" evidence="2">
    <location>
        <begin position="31"/>
        <end position="395"/>
    </location>
</feature>
<dbReference type="GeneTree" id="ENSGT00980000202453"/>
<feature type="signal peptide" evidence="2">
    <location>
        <begin position="1"/>
        <end position="30"/>
    </location>
</feature>
<accession>A0A8C4S7E7</accession>
<reference evidence="3" key="2">
    <citation type="submission" date="2025-08" db="UniProtKB">
        <authorList>
            <consortium name="Ensembl"/>
        </authorList>
    </citation>
    <scope>IDENTIFICATION</scope>
</reference>
<keyword evidence="4" id="KW-1185">Reference proteome</keyword>
<dbReference type="AlphaFoldDB" id="A0A8C4S7E7"/>
<feature type="region of interest" description="Disordered" evidence="1">
    <location>
        <begin position="244"/>
        <end position="282"/>
    </location>
</feature>
<evidence type="ECO:0000313" key="3">
    <source>
        <dbReference type="Ensembl" id="ENSECRP00000010425.1"/>
    </source>
</evidence>
<sequence length="395" mass="42446">MHICFSPADKFPLKMKTLGFILCCLGVIFAAPTPKEQSAAGPPSIEIIMPYGFPNQAFGAPQQPEMNQHNPVLPELQLPHVPSGPVSIEIVYPYGYNGQKFGLPQSPVFSSRGYIKPKVPKPAGKESNEVKANTDDAKPDAPQEQQAPGAPSLEIMVPFEFVNQAFGPHHPQQGFNNPDGPIHQLAQLQAGGHPVSIELMYPYGFSGQAFGVPQQPAMRNPAAAIPQMPSQHAPTGPVSIELLYPYTHPGQNFGPPQNPSSPHHPPSQTPQKTGPGGPASIEIIVPYGLPNQGFGHHASVIPSQGFIKHEVPQPPGHPSLEILYPYGFGNQQQMFPFGKIPQTMTQMVDQQNQNGFSSFANSPKDPTVENINAGGVANLEDPKKPAQSSPKVQLP</sequence>
<name>A0A8C4S7E7_ERPCA</name>
<reference evidence="3" key="1">
    <citation type="submission" date="2021-06" db="EMBL/GenBank/DDBJ databases">
        <authorList>
            <consortium name="Wellcome Sanger Institute Data Sharing"/>
        </authorList>
    </citation>
    <scope>NUCLEOTIDE SEQUENCE [LARGE SCALE GENOMIC DNA]</scope>
</reference>
<dbReference type="Proteomes" id="UP000694620">
    <property type="component" value="Chromosome 8"/>
</dbReference>
<feature type="compositionally biased region" description="Basic and acidic residues" evidence="1">
    <location>
        <begin position="123"/>
        <end position="141"/>
    </location>
</feature>
<dbReference type="Ensembl" id="ENSECRT00000010599.1">
    <property type="protein sequence ID" value="ENSECRP00000010425.1"/>
    <property type="gene ID" value="ENSECRG00000006938.1"/>
</dbReference>
<protein>
    <submittedName>
        <fullName evidence="3">Basic salivary proline-rich protein 1-like</fullName>
    </submittedName>
</protein>
<feature type="region of interest" description="Disordered" evidence="1">
    <location>
        <begin position="353"/>
        <end position="395"/>
    </location>
</feature>
<evidence type="ECO:0000256" key="1">
    <source>
        <dbReference type="SAM" id="MobiDB-lite"/>
    </source>
</evidence>
<keyword evidence="2" id="KW-0732">Signal</keyword>
<feature type="region of interest" description="Disordered" evidence="1">
    <location>
        <begin position="114"/>
        <end position="148"/>
    </location>
</feature>
<evidence type="ECO:0000313" key="4">
    <source>
        <dbReference type="Proteomes" id="UP000694620"/>
    </source>
</evidence>